<evidence type="ECO:0000313" key="1">
    <source>
        <dbReference type="EMBL" id="QFZ28191.1"/>
    </source>
</evidence>
<dbReference type="EMBL" id="CP038487">
    <property type="protein sequence ID" value="QFZ28191.1"/>
    <property type="molecule type" value="Genomic_DNA"/>
</dbReference>
<keyword evidence="2" id="KW-1185">Reference proteome</keyword>
<accession>A0ACD0WLH2</accession>
<evidence type="ECO:0000313" key="2">
    <source>
        <dbReference type="Proteomes" id="UP000326582"/>
    </source>
</evidence>
<organism evidence="1 2">
    <name type="scientific">Clavispora lusitaniae</name>
    <name type="common">Candida lusitaniae</name>
    <dbReference type="NCBI Taxonomy" id="36911"/>
    <lineage>
        <taxon>Eukaryota</taxon>
        <taxon>Fungi</taxon>
        <taxon>Dikarya</taxon>
        <taxon>Ascomycota</taxon>
        <taxon>Saccharomycotina</taxon>
        <taxon>Pichiomycetes</taxon>
        <taxon>Metschnikowiaceae</taxon>
        <taxon>Clavispora</taxon>
    </lineage>
</organism>
<gene>
    <name evidence="1" type="ORF">EJF14_40222</name>
</gene>
<reference evidence="2" key="1">
    <citation type="journal article" date="2019" name="MBio">
        <title>Comparative genomics for the elucidation of multidrug resistance (MDR) in Candida lusitaniae.</title>
        <authorList>
            <person name="Kannan A."/>
            <person name="Asner S.A."/>
            <person name="Trachsel E."/>
            <person name="Kelly S."/>
            <person name="Parker J."/>
            <person name="Sanglard D."/>
        </authorList>
    </citation>
    <scope>NUCLEOTIDE SEQUENCE [LARGE SCALE GENOMIC DNA]</scope>
    <source>
        <strain evidence="2">P1</strain>
    </source>
</reference>
<proteinExistence type="predicted"/>
<dbReference type="Proteomes" id="UP000326582">
    <property type="component" value="Chromosome 4"/>
</dbReference>
<sequence>MPQVRGRNNYGNIGKFDMGFLFEEKTQSKQSNAYRNEDQRSAKTCEKSSFVCKSELAKFDR</sequence>
<protein>
    <submittedName>
        <fullName evidence="1">Uncharacterized RNA-binding protein</fullName>
    </submittedName>
</protein>
<name>A0ACD0WLH2_CLALS</name>